<feature type="non-terminal residue" evidence="3">
    <location>
        <position position="342"/>
    </location>
</feature>
<feature type="domain" description="S phase cyclin A-associated protein in the endoplasmic reticulum N-terminal" evidence="2">
    <location>
        <begin position="35"/>
        <end position="93"/>
    </location>
</feature>
<keyword evidence="4" id="KW-1185">Reference proteome</keyword>
<dbReference type="InterPro" id="IPR032446">
    <property type="entry name" value="SCAPER_N"/>
</dbReference>
<dbReference type="PANTHER" id="PTHR31434:SF2">
    <property type="entry name" value="S PHASE CYCLIN A-ASSOCIATED PROTEIN IN THE ENDOPLASMIC RETICULUM"/>
    <property type="match status" value="1"/>
</dbReference>
<dbReference type="PANTHER" id="PTHR31434">
    <property type="entry name" value="S PHASE CYCLIN A-ASSOCIATED PROTEIN IN THE ENDOPLASMIC RETICULUM"/>
    <property type="match status" value="1"/>
</dbReference>
<dbReference type="EMBL" id="CAJNOR010003001">
    <property type="protein sequence ID" value="CAF1366277.1"/>
    <property type="molecule type" value="Genomic_DNA"/>
</dbReference>
<sequence>MTNISIPGQESSPQDVNQTMNDRNSSRDVNSIGPEFRSRYWIFLFDNLKRSIEQIYQACESDHDTLQCQEVLQYLCQCSKNFEILIDNVQHRQTDDTSRIFRSLSSSTYPFQIDIPCFRPIEHSQSMCNRKLNTNPLVETCSLFQLDEFLGSDHLVQRQKRLHNSDINLNINHVTPLTTVDAHRFKRQKSNRYRKSTESSSLLSLPALFSSTALTNDSTMTLTPSPNQLFLSTKRIFTDEAAADADDEKDIRDESTDNTRPHRYYHQLSASRLKQQNITSEDDDEELLLTNHRGMIDFMDRQIFDAFDQEESLTAALEAEQERTIASLMAEQEDLEHQLNNV</sequence>
<reference evidence="3" key="1">
    <citation type="submission" date="2021-02" db="EMBL/GenBank/DDBJ databases">
        <authorList>
            <person name="Nowell W R."/>
        </authorList>
    </citation>
    <scope>NUCLEOTIDE SEQUENCE</scope>
</reference>
<feature type="compositionally biased region" description="Polar residues" evidence="1">
    <location>
        <begin position="1"/>
        <end position="29"/>
    </location>
</feature>
<evidence type="ECO:0000256" key="1">
    <source>
        <dbReference type="SAM" id="MobiDB-lite"/>
    </source>
</evidence>
<dbReference type="AlphaFoldDB" id="A0A815IBI7"/>
<comment type="caution">
    <text evidence="3">The sequence shown here is derived from an EMBL/GenBank/DDBJ whole genome shotgun (WGS) entry which is preliminary data.</text>
</comment>
<evidence type="ECO:0000313" key="3">
    <source>
        <dbReference type="EMBL" id="CAF1366277.1"/>
    </source>
</evidence>
<gene>
    <name evidence="3" type="ORF">XAT740_LOCUS32292</name>
</gene>
<accession>A0A815IBI7</accession>
<name>A0A815IBI7_ADIRI</name>
<evidence type="ECO:0000259" key="2">
    <source>
        <dbReference type="Pfam" id="PF16501"/>
    </source>
</evidence>
<feature type="region of interest" description="Disordered" evidence="1">
    <location>
        <begin position="1"/>
        <end position="30"/>
    </location>
</feature>
<protein>
    <recommendedName>
        <fullName evidence="2">S phase cyclin A-associated protein in the endoplasmic reticulum N-terminal domain-containing protein</fullName>
    </recommendedName>
</protein>
<dbReference type="Pfam" id="PF16501">
    <property type="entry name" value="SCAPER_N"/>
    <property type="match status" value="1"/>
</dbReference>
<proteinExistence type="predicted"/>
<dbReference type="Proteomes" id="UP000663828">
    <property type="component" value="Unassembled WGS sequence"/>
</dbReference>
<evidence type="ECO:0000313" key="4">
    <source>
        <dbReference type="Proteomes" id="UP000663828"/>
    </source>
</evidence>
<organism evidence="3 4">
    <name type="scientific">Adineta ricciae</name>
    <name type="common">Rotifer</name>
    <dbReference type="NCBI Taxonomy" id="249248"/>
    <lineage>
        <taxon>Eukaryota</taxon>
        <taxon>Metazoa</taxon>
        <taxon>Spiralia</taxon>
        <taxon>Gnathifera</taxon>
        <taxon>Rotifera</taxon>
        <taxon>Eurotatoria</taxon>
        <taxon>Bdelloidea</taxon>
        <taxon>Adinetida</taxon>
        <taxon>Adinetidae</taxon>
        <taxon>Adineta</taxon>
    </lineage>
</organism>